<sequence>MVVNSTFAHIPTPACSQFLALLIVIKPYKAGQHLPGIEGFNFVGVPLPKNQAENVSFETFCQDLVTSYWHYHVKNESHVDGMRDLA</sequence>
<dbReference type="AlphaFoldDB" id="A0A498HLF0"/>
<dbReference type="Proteomes" id="UP000290289">
    <property type="component" value="Chromosome 16"/>
</dbReference>
<comment type="caution">
    <text evidence="1">The sequence shown here is derived from an EMBL/GenBank/DDBJ whole genome shotgun (WGS) entry which is preliminary data.</text>
</comment>
<accession>A0A498HLF0</accession>
<protein>
    <submittedName>
        <fullName evidence="1">Uncharacterized protein</fullName>
    </submittedName>
</protein>
<reference evidence="1 2" key="1">
    <citation type="submission" date="2018-10" db="EMBL/GenBank/DDBJ databases">
        <title>A high-quality apple genome assembly.</title>
        <authorList>
            <person name="Hu J."/>
        </authorList>
    </citation>
    <scope>NUCLEOTIDE SEQUENCE [LARGE SCALE GENOMIC DNA]</scope>
    <source>
        <strain evidence="2">cv. HFTH1</strain>
        <tissue evidence="1">Young leaf</tissue>
    </source>
</reference>
<gene>
    <name evidence="1" type="ORF">DVH24_007019</name>
</gene>
<dbReference type="Gene3D" id="3.30.410.40">
    <property type="match status" value="1"/>
</dbReference>
<proteinExistence type="predicted"/>
<dbReference type="EMBL" id="RDQH01000342">
    <property type="protein sequence ID" value="RXH69763.1"/>
    <property type="molecule type" value="Genomic_DNA"/>
</dbReference>
<name>A0A498HLF0_MALDO</name>
<organism evidence="1 2">
    <name type="scientific">Malus domestica</name>
    <name type="common">Apple</name>
    <name type="synonym">Pyrus malus</name>
    <dbReference type="NCBI Taxonomy" id="3750"/>
    <lineage>
        <taxon>Eukaryota</taxon>
        <taxon>Viridiplantae</taxon>
        <taxon>Streptophyta</taxon>
        <taxon>Embryophyta</taxon>
        <taxon>Tracheophyta</taxon>
        <taxon>Spermatophyta</taxon>
        <taxon>Magnoliopsida</taxon>
        <taxon>eudicotyledons</taxon>
        <taxon>Gunneridae</taxon>
        <taxon>Pentapetalae</taxon>
        <taxon>rosids</taxon>
        <taxon>fabids</taxon>
        <taxon>Rosales</taxon>
        <taxon>Rosaceae</taxon>
        <taxon>Amygdaloideae</taxon>
        <taxon>Maleae</taxon>
        <taxon>Malus</taxon>
    </lineage>
</organism>
<keyword evidence="2" id="KW-1185">Reference proteome</keyword>
<evidence type="ECO:0000313" key="1">
    <source>
        <dbReference type="EMBL" id="RXH69763.1"/>
    </source>
</evidence>
<evidence type="ECO:0000313" key="2">
    <source>
        <dbReference type="Proteomes" id="UP000290289"/>
    </source>
</evidence>